<keyword evidence="3" id="KW-1185">Reference proteome</keyword>
<proteinExistence type="predicted"/>
<organism evidence="2 3">
    <name type="scientific">Mycena indigotica</name>
    <dbReference type="NCBI Taxonomy" id="2126181"/>
    <lineage>
        <taxon>Eukaryota</taxon>
        <taxon>Fungi</taxon>
        <taxon>Dikarya</taxon>
        <taxon>Basidiomycota</taxon>
        <taxon>Agaricomycotina</taxon>
        <taxon>Agaricomycetes</taxon>
        <taxon>Agaricomycetidae</taxon>
        <taxon>Agaricales</taxon>
        <taxon>Marasmiineae</taxon>
        <taxon>Mycenaceae</taxon>
        <taxon>Mycena</taxon>
    </lineage>
</organism>
<keyword evidence="1" id="KW-0175">Coiled coil</keyword>
<comment type="caution">
    <text evidence="2">The sequence shown here is derived from an EMBL/GenBank/DDBJ whole genome shotgun (WGS) entry which is preliminary data.</text>
</comment>
<dbReference type="GO" id="GO:0006890">
    <property type="term" value="P:retrograde vesicle-mediated transport, Golgi to endoplasmic reticulum"/>
    <property type="evidence" value="ECO:0007669"/>
    <property type="project" value="InterPro"/>
</dbReference>
<protein>
    <recommendedName>
        <fullName evidence="4">RINT-1 family protein</fullName>
    </recommendedName>
</protein>
<dbReference type="GO" id="GO:0060628">
    <property type="term" value="P:regulation of ER to Golgi vesicle-mediated transport"/>
    <property type="evidence" value="ECO:0007669"/>
    <property type="project" value="TreeGrafter"/>
</dbReference>
<dbReference type="AlphaFoldDB" id="A0A8H6W9F5"/>
<sequence length="819" mass="91752">MTSLQIRTLLTPPDVKQAHNKTVLYLNNSFKSFDDLEGLENVVEEAQQQDELLQAKLANSQEAIDKLLSQTREAALTHSNTAQDLSLQRHSLADELSYLSDKLTSAYSEENEGPTLLEDIETLHRNLKELESVKGYVQVIHHALKLSESACQQVRDISATDTLSQSSVTEYQALQQFVLKVSTAVSGVEDVVGNQTLHLLTFLEKIRDKCWADIKGVLSSTLLVASEKLGWPMPVNYVAASSQDRKTFEKAFQDLLRLQSFGEKNSPSSKSQGEPISMRFKYHFEGSRETNRIDKPEWYFTHIQNVIHEHQPFMDAVIQPLLAATDYGNIVAQREFTLLLFPLLSRKLRRSMPSLLPRPPLLAHTIYQALLFDAAVREEHFNLAGTSASQSGKSDDGDKWDGISEIILGQEEWFSVWLSGEKQFAENQYNEIISATDAWHIAEDEGEADLPHTDLRSTASARRLKALVEQVTDRYSPLPQFAHRTRFLISVQIPLLENYYGRILSSLDAFETLSSAFVRAVPGALAVSLGGRDETSVKVDARRLTAGVEGVQRLCKAWLSSRYMESAMEGWGDELFFLELWTEISRRAALRAQAQVVASLPDPRPSNSAAPQETVFEELVSLYRKLMERAEEMIVQQVCGEIESGLKAHFSATTTPNPNRPPSEDIALSQTLLGPISLLSTHLGYLRTTLPGSTLTSIYRRIASRLAEYILQRQILYRGQLTRHEGRSIAAECHLWVETCQTGLGGALGGGRARVERPWLKLLQAGRLLGLEGDSWDKARDATFGARSADEWEELMLDLTGASQLTLEEVQRIVRNVNE</sequence>
<evidence type="ECO:0008006" key="4">
    <source>
        <dbReference type="Google" id="ProtNLM"/>
    </source>
</evidence>
<dbReference type="Proteomes" id="UP000636479">
    <property type="component" value="Unassembled WGS sequence"/>
</dbReference>
<dbReference type="Pfam" id="PF04437">
    <property type="entry name" value="RINT1_TIP1"/>
    <property type="match status" value="1"/>
</dbReference>
<evidence type="ECO:0000313" key="3">
    <source>
        <dbReference type="Proteomes" id="UP000636479"/>
    </source>
</evidence>
<name>A0A8H6W9F5_9AGAR</name>
<dbReference type="GO" id="GO:0006888">
    <property type="term" value="P:endoplasmic reticulum to Golgi vesicle-mediated transport"/>
    <property type="evidence" value="ECO:0007669"/>
    <property type="project" value="InterPro"/>
</dbReference>
<dbReference type="RefSeq" id="XP_037221577.1">
    <property type="nucleotide sequence ID" value="XM_037361285.1"/>
</dbReference>
<dbReference type="PANTHER" id="PTHR13520">
    <property type="entry name" value="RAD50-INTERACTING PROTEIN 1 RINT-1"/>
    <property type="match status" value="1"/>
</dbReference>
<dbReference type="InterPro" id="IPR007528">
    <property type="entry name" value="RINT1_Tip20"/>
</dbReference>
<dbReference type="InterPro" id="IPR042044">
    <property type="entry name" value="EXOC6PINT-1/Sec15/Tip20_C_dom2"/>
</dbReference>
<dbReference type="GeneID" id="59343801"/>
<dbReference type="GO" id="GO:0070939">
    <property type="term" value="C:Dsl1/NZR complex"/>
    <property type="evidence" value="ECO:0007669"/>
    <property type="project" value="InterPro"/>
</dbReference>
<dbReference type="Gene3D" id="1.20.58.670">
    <property type="entry name" value="Dsl1p vesicle tethering complex, Tip20p subunit, domain D"/>
    <property type="match status" value="1"/>
</dbReference>
<dbReference type="OrthoDB" id="407410at2759"/>
<dbReference type="PROSITE" id="PS51386">
    <property type="entry name" value="RINT1_TIP20"/>
    <property type="match status" value="1"/>
</dbReference>
<dbReference type="Gene3D" id="1.20.58.1420">
    <property type="entry name" value="Dsl1p vesicle tethering complex, Tip20p subunit, domain B"/>
    <property type="match status" value="1"/>
</dbReference>
<accession>A0A8H6W9F5</accession>
<dbReference type="InterPro" id="IPR042042">
    <property type="entry name" value="Tip20p_domB"/>
</dbReference>
<dbReference type="EMBL" id="JACAZF010000004">
    <property type="protein sequence ID" value="KAF7306558.1"/>
    <property type="molecule type" value="Genomic_DNA"/>
</dbReference>
<evidence type="ECO:0000256" key="1">
    <source>
        <dbReference type="SAM" id="Coils"/>
    </source>
</evidence>
<feature type="coiled-coil region" evidence="1">
    <location>
        <begin position="36"/>
        <end position="63"/>
    </location>
</feature>
<gene>
    <name evidence="2" type="ORF">MIND_00447100</name>
</gene>
<reference evidence="2" key="1">
    <citation type="submission" date="2020-05" db="EMBL/GenBank/DDBJ databases">
        <title>Mycena genomes resolve the evolution of fungal bioluminescence.</title>
        <authorList>
            <person name="Tsai I.J."/>
        </authorList>
    </citation>
    <scope>NUCLEOTIDE SEQUENCE</scope>
    <source>
        <strain evidence="2">171206Taipei</strain>
    </source>
</reference>
<evidence type="ECO:0000313" key="2">
    <source>
        <dbReference type="EMBL" id="KAF7306558.1"/>
    </source>
</evidence>
<dbReference type="PANTHER" id="PTHR13520:SF0">
    <property type="entry name" value="RAD50-INTERACTING PROTEIN 1"/>
    <property type="match status" value="1"/>
</dbReference>